<evidence type="ECO:0000256" key="7">
    <source>
        <dbReference type="SAM" id="MobiDB-lite"/>
    </source>
</evidence>
<dbReference type="Pfam" id="PF20669">
    <property type="entry name" value="Exo70_N"/>
    <property type="match status" value="1"/>
</dbReference>
<evidence type="ECO:0000259" key="8">
    <source>
        <dbReference type="Pfam" id="PF03081"/>
    </source>
</evidence>
<evidence type="ECO:0000256" key="2">
    <source>
        <dbReference type="ARBA" id="ARBA00006756"/>
    </source>
</evidence>
<gene>
    <name evidence="9" type="ORF">CLUP02_14858</name>
</gene>
<dbReference type="Proteomes" id="UP000830671">
    <property type="component" value="Chromosome 8"/>
</dbReference>
<sequence length="1479" mass="161906">MRIQGGRASSGETRVCHFASYLDTEMTGPKLLHLRGSGLFQRILAACEDTGKPRGLSMGEIFQNAVGLKCHLMHVGSRLSVFVLERQDASRESTVGSSYHGSLGRGYLPRWKASVMVLQVVSLTYSELYSPCPRPLSTPRWMRQCVPLLPRRGLGTLPWTLVQKGGLDPRLDANLGLPVLSSAYTALIPLSSRSCLRTSTNTPCLNVYRASLAMVLKPLDTIEFTDASHSPVLHRDLRGQFARIVGGEGHHYVVEGGRKLFDASGGAAVACIGHGDKRVADAMVRQINSIAYSPSTFFTTPTCEKLCQFLVDSTGGRMSRAYLVSSGSEAMEAAMKLARQFFLEKDTPEPQRHLFIARERSYHGTTLGALSMGGHVSRRANFTPMLLDNIVSHVSPCYEYRGKAPGESDDSYVARLAQELDDEFTRVGPGNVCAFVAEPVVGAALGCVPSVSGYFKAVKAVCDRHGALLIMDEVMSGMGRSGTLHAWEGEGVVPDIQTIGKGLAGGYQPIAGVLVNKGVADVLERGSSCFVHGHTYQGHPIACAAALEVQHIIESDGLLVNVRAMGQLLSELLRGGLKDEPCVGDVRGKGLFWGIEFVRDKVSKEPWPREAQVATEMSDLGRTEEYGIVVYPGAGTMDGVLGDHIIVAPPYTVTRSDVEFIADTVVKLIKGYFARLKQSEAERKDFYGNVRYPTWVLNDNTEELDEGIEIQRRGEVKYGNSIRFLNLLALNTQATAYQNHTACKSTTRLPFTVPLPHQALAPPVQPPANVSSKTTRPSLSQPSHDLSLLRPVLDLPRLPQRLTTVRSYTSIPCGLQFRHSLLHHAWPQLASAIAVSADRTHTMSVGPATSRHADEEARAEVDVLNSRLEKTAQLTKKIQACMGRLESTGKSVKEVAGPLSGETKKLQVLSNNIDSVLAAIERLRQPADSKNDEEQIIRAGPDKAGLSNYLASIKRLSKSLENMQASNLRANQQTMAELVRLIKSGNSQLEGHFDRLLRGETPRSIEPLHYITKDMPFPVLSQDKVTRLGLVNSYISSTHRQNAGAGAAPQDSAIAKIYAEVRGPYLSSTLANLAAASVNTTKKKNPDAIYRAGTNGIGTYAQAMEGAFLAEYDNICSIFTREDWGPLFQATCQSAMAELARTLRELNNHIKGHLDTDCYLAYEITEIMSGLSSNLETRTGELKSSLASALRPVRETAKLSLGELLDDTKRKIAGMQTLPQDGAPIPVVSATMQRLQTMVEFLRPVSSIMFSLGDGGWRSNAAADGRSTDAIPSLASFDIGADGKEIFSHYCSDTVEMLMAGLDSKAKMVLKGGRAVIGVFLANSVVIIERMIRDSDLAPLLEGRMSMLDQWRKKATGMYTMDCKEVSTHLFDVIHTSKARPQSGQADSASILKGLSSKDKDNIKSKFQAFNASFDEMVSRHKTYNMEREVRQMLARDIQQMLEPLYNRFWDRYHEVDKGKGKYVKYDKSAIAAVFMTLY</sequence>
<dbReference type="SUPFAM" id="SSF53383">
    <property type="entry name" value="PLP-dependent transferases"/>
    <property type="match status" value="1"/>
</dbReference>
<proteinExistence type="inferred from homology"/>
<dbReference type="CDD" id="cd00610">
    <property type="entry name" value="OAT_like"/>
    <property type="match status" value="1"/>
</dbReference>
<evidence type="ECO:0000256" key="3">
    <source>
        <dbReference type="ARBA" id="ARBA00008954"/>
    </source>
</evidence>
<dbReference type="NCBIfam" id="NF005685">
    <property type="entry name" value="PRK07483.1"/>
    <property type="match status" value="1"/>
</dbReference>
<dbReference type="GO" id="GO:0006887">
    <property type="term" value="P:exocytosis"/>
    <property type="evidence" value="ECO:0007669"/>
    <property type="project" value="InterPro"/>
</dbReference>
<dbReference type="FunFam" id="3.40.640.10:FF:000004">
    <property type="entry name" value="Acetylornithine aminotransferase"/>
    <property type="match status" value="1"/>
</dbReference>
<feature type="region of interest" description="Disordered" evidence="7">
    <location>
        <begin position="760"/>
        <end position="784"/>
    </location>
</feature>
<evidence type="ECO:0000256" key="1">
    <source>
        <dbReference type="ARBA" id="ARBA00001933"/>
    </source>
</evidence>
<dbReference type="InterPro" id="IPR015422">
    <property type="entry name" value="PyrdxlP-dep_Trfase_small"/>
</dbReference>
<feature type="coiled-coil region" evidence="6">
    <location>
        <begin position="946"/>
        <end position="973"/>
    </location>
</feature>
<keyword evidence="5" id="KW-0663">Pyridoxal phosphate</keyword>
<dbReference type="Pfam" id="PF00202">
    <property type="entry name" value="Aminotran_3"/>
    <property type="match status" value="1"/>
</dbReference>
<dbReference type="InterPro" id="IPR015421">
    <property type="entry name" value="PyrdxlP-dep_Trfase_major"/>
</dbReference>
<dbReference type="KEGG" id="clup:CLUP02_14858"/>
<feature type="compositionally biased region" description="Polar residues" evidence="7">
    <location>
        <begin position="768"/>
        <end position="784"/>
    </location>
</feature>
<evidence type="ECO:0000256" key="6">
    <source>
        <dbReference type="SAM" id="Coils"/>
    </source>
</evidence>
<dbReference type="GO" id="GO:0005546">
    <property type="term" value="F:phosphatidylinositol-4,5-bisphosphate binding"/>
    <property type="evidence" value="ECO:0007669"/>
    <property type="project" value="InterPro"/>
</dbReference>
<comment type="cofactor">
    <cofactor evidence="1">
        <name>pyridoxal 5'-phosphate</name>
        <dbReference type="ChEBI" id="CHEBI:597326"/>
    </cofactor>
</comment>
<reference evidence="9" key="1">
    <citation type="journal article" date="2021" name="Mol. Plant Microbe Interact.">
        <title>Complete Genome Sequence of the Plant-Pathogenic Fungus Colletotrichum lupini.</title>
        <authorList>
            <person name="Baroncelli R."/>
            <person name="Pensec F."/>
            <person name="Da Lio D."/>
            <person name="Boufleur T."/>
            <person name="Vicente I."/>
            <person name="Sarrocco S."/>
            <person name="Picot A."/>
            <person name="Baraldi E."/>
            <person name="Sukno S."/>
            <person name="Thon M."/>
            <person name="Le Floch G."/>
        </authorList>
    </citation>
    <scope>NUCLEOTIDE SEQUENCE</scope>
    <source>
        <strain evidence="9">IMI 504893</strain>
    </source>
</reference>
<dbReference type="InterPro" id="IPR016159">
    <property type="entry name" value="Cullin_repeat-like_dom_sf"/>
</dbReference>
<dbReference type="PANTHER" id="PTHR43094">
    <property type="entry name" value="AMINOTRANSFERASE"/>
    <property type="match status" value="1"/>
</dbReference>
<protein>
    <submittedName>
        <fullName evidence="9">Exo70 exocyst complex subunit</fullName>
    </submittedName>
</protein>
<accession>A0A9Q8T4Z0</accession>
<dbReference type="Gene3D" id="3.40.640.10">
    <property type="entry name" value="Type I PLP-dependent aspartate aminotransferase-like (Major domain)"/>
    <property type="match status" value="1"/>
</dbReference>
<feature type="domain" description="Exocyst complex subunit Exo70 C-terminal" evidence="8">
    <location>
        <begin position="1094"/>
        <end position="1474"/>
    </location>
</feature>
<dbReference type="InterPro" id="IPR015424">
    <property type="entry name" value="PyrdxlP-dep_Trfase"/>
</dbReference>
<keyword evidence="6" id="KW-0175">Coiled coil</keyword>
<dbReference type="RefSeq" id="XP_049150930.1">
    <property type="nucleotide sequence ID" value="XM_049293784.1"/>
</dbReference>
<dbReference type="GeneID" id="73348794"/>
<organism evidence="9 10">
    <name type="scientific">Colletotrichum lupini</name>
    <dbReference type="NCBI Taxonomy" id="145971"/>
    <lineage>
        <taxon>Eukaryota</taxon>
        <taxon>Fungi</taxon>
        <taxon>Dikarya</taxon>
        <taxon>Ascomycota</taxon>
        <taxon>Pezizomycotina</taxon>
        <taxon>Sordariomycetes</taxon>
        <taxon>Hypocreomycetidae</taxon>
        <taxon>Glomerellales</taxon>
        <taxon>Glomerellaceae</taxon>
        <taxon>Colletotrichum</taxon>
        <taxon>Colletotrichum acutatum species complex</taxon>
    </lineage>
</organism>
<comment type="similarity">
    <text evidence="3">Belongs to the class-III pyridoxal-phosphate-dependent aminotransferase family.</text>
</comment>
<dbReference type="Pfam" id="PF03081">
    <property type="entry name" value="Exo70_C"/>
    <property type="match status" value="1"/>
</dbReference>
<dbReference type="Gene3D" id="1.20.1280.170">
    <property type="entry name" value="Exocyst complex component Exo70"/>
    <property type="match status" value="1"/>
</dbReference>
<comment type="similarity">
    <text evidence="2">Belongs to the EXO70 family.</text>
</comment>
<dbReference type="Gene3D" id="3.90.1150.10">
    <property type="entry name" value="Aspartate Aminotransferase, domain 1"/>
    <property type="match status" value="1"/>
</dbReference>
<dbReference type="GO" id="GO:0008483">
    <property type="term" value="F:transaminase activity"/>
    <property type="evidence" value="ECO:0007669"/>
    <property type="project" value="InterPro"/>
</dbReference>
<evidence type="ECO:0000256" key="4">
    <source>
        <dbReference type="ARBA" id="ARBA00022448"/>
    </source>
</evidence>
<name>A0A9Q8T4Z0_9PEZI</name>
<dbReference type="SUPFAM" id="SSF74788">
    <property type="entry name" value="Cullin repeat-like"/>
    <property type="match status" value="1"/>
</dbReference>
<evidence type="ECO:0000313" key="9">
    <source>
        <dbReference type="EMBL" id="UQC89329.1"/>
    </source>
</evidence>
<dbReference type="EMBL" id="CP019480">
    <property type="protein sequence ID" value="UQC89329.1"/>
    <property type="molecule type" value="Genomic_DNA"/>
</dbReference>
<evidence type="ECO:0000256" key="5">
    <source>
        <dbReference type="ARBA" id="ARBA00022898"/>
    </source>
</evidence>
<dbReference type="GO" id="GO:0000145">
    <property type="term" value="C:exocyst"/>
    <property type="evidence" value="ECO:0007669"/>
    <property type="project" value="InterPro"/>
</dbReference>
<dbReference type="InterPro" id="IPR046364">
    <property type="entry name" value="Exo70_C"/>
</dbReference>
<dbReference type="GO" id="GO:0005829">
    <property type="term" value="C:cytosol"/>
    <property type="evidence" value="ECO:0007669"/>
    <property type="project" value="TreeGrafter"/>
</dbReference>
<evidence type="ECO:0000313" key="10">
    <source>
        <dbReference type="Proteomes" id="UP000830671"/>
    </source>
</evidence>
<dbReference type="GO" id="GO:0030170">
    <property type="term" value="F:pyridoxal phosphate binding"/>
    <property type="evidence" value="ECO:0007669"/>
    <property type="project" value="InterPro"/>
</dbReference>
<dbReference type="PANTHER" id="PTHR43094:SF1">
    <property type="entry name" value="AMINOTRANSFERASE CLASS-III"/>
    <property type="match status" value="1"/>
</dbReference>
<keyword evidence="4" id="KW-0813">Transport</keyword>
<keyword evidence="10" id="KW-1185">Reference proteome</keyword>
<dbReference type="InterPro" id="IPR005814">
    <property type="entry name" value="Aminotrans_3"/>
</dbReference>